<proteinExistence type="predicted"/>
<protein>
    <submittedName>
        <fullName evidence="2">Uncharacterized protein</fullName>
    </submittedName>
</protein>
<dbReference type="Proteomes" id="UP000032683">
    <property type="component" value="Unassembled WGS sequence"/>
</dbReference>
<evidence type="ECO:0000256" key="1">
    <source>
        <dbReference type="SAM" id="MobiDB-lite"/>
    </source>
</evidence>
<accession>A0A0D6Q724</accession>
<sequence>MDAPQDTFQKQPPSHPHNTEELQEARTLSLGRRPHGEAAEKLVAEVANALRPLVARAGKPTTAAPKRDRDKGQERRIQETGIIIAGLMRSGFRGNWQAVHEGSGRWFWDKGRDLPIGHNAFWKKARAMIELGFLDYVPGKGWKNVWGDWQGEEARIRPSAALLQLAESCGCNRTTAVTDWPLRHPAPVLSDCQPVSIKPFPDAAQQQDTVPKSLTDFMARLSAAVGCHRIAGCAAPVFQMSFTGSLDFGGRIYAKGADNYQNSLHRADREFITIDGEPVAEVDISASFLSIALILSGGTVPDGDLYGLPWVAPSHRAAVKQWFVGTFGIGKPCVRWPKNTPPDIRDSVAASAINKAAIRRYPFLSDLSRLVPAEAIATVPEDYRPKAVGQFLTCVEAQILRHALSLIMDQGGVALPMHDALIVPRSWADRAREAIVQASKERLGQPLRVTVSDASVSPTPNLPK</sequence>
<gene>
    <name evidence="2" type="ORF">Gxy13693_010_072</name>
</gene>
<feature type="compositionally biased region" description="Basic and acidic residues" evidence="1">
    <location>
        <begin position="65"/>
        <end position="76"/>
    </location>
</feature>
<feature type="compositionally biased region" description="Polar residues" evidence="1">
    <location>
        <begin position="1"/>
        <end position="12"/>
    </location>
</feature>
<feature type="region of interest" description="Disordered" evidence="1">
    <location>
        <begin position="1"/>
        <end position="36"/>
    </location>
</feature>
<reference evidence="2 3" key="1">
    <citation type="submission" date="2012-11" db="EMBL/GenBank/DDBJ databases">
        <title>Whole genome sequence of Gluconacetobacter xylinus NBRC 13693.</title>
        <authorList>
            <person name="Azuma Y."/>
            <person name="Higashiura N."/>
            <person name="Hirakawa H."/>
            <person name="Matsushita K."/>
        </authorList>
    </citation>
    <scope>NUCLEOTIDE SEQUENCE [LARGE SCALE GENOMIC DNA]</scope>
    <source>
        <strain evidence="2 3">NBRC 13693</strain>
    </source>
</reference>
<name>A0A0D6Q724_KOMXY</name>
<evidence type="ECO:0000313" key="2">
    <source>
        <dbReference type="EMBL" id="GAN98755.1"/>
    </source>
</evidence>
<dbReference type="RefSeq" id="WP_148371071.1">
    <property type="nucleotide sequence ID" value="NZ_BANJ01000010.1"/>
</dbReference>
<organism evidence="2 3">
    <name type="scientific">Komagataeibacter xylinus NBRC 13693</name>
    <dbReference type="NCBI Taxonomy" id="1234668"/>
    <lineage>
        <taxon>Bacteria</taxon>
        <taxon>Pseudomonadati</taxon>
        <taxon>Pseudomonadota</taxon>
        <taxon>Alphaproteobacteria</taxon>
        <taxon>Acetobacterales</taxon>
        <taxon>Acetobacteraceae</taxon>
        <taxon>Komagataeibacter</taxon>
    </lineage>
</organism>
<dbReference type="AlphaFoldDB" id="A0A0D6Q724"/>
<evidence type="ECO:0000313" key="3">
    <source>
        <dbReference type="Proteomes" id="UP000032683"/>
    </source>
</evidence>
<dbReference type="EMBL" id="BANJ01000010">
    <property type="protein sequence ID" value="GAN98755.1"/>
    <property type="molecule type" value="Genomic_DNA"/>
</dbReference>
<feature type="region of interest" description="Disordered" evidence="1">
    <location>
        <begin position="56"/>
        <end position="76"/>
    </location>
</feature>
<comment type="caution">
    <text evidence="2">The sequence shown here is derived from an EMBL/GenBank/DDBJ whole genome shotgun (WGS) entry which is preliminary data.</text>
</comment>